<dbReference type="EMBL" id="JANJYJ010000005">
    <property type="protein sequence ID" value="KAK3211612.1"/>
    <property type="molecule type" value="Genomic_DNA"/>
</dbReference>
<dbReference type="InterPro" id="IPR052343">
    <property type="entry name" value="Retrotransposon-Effector_Assoc"/>
</dbReference>
<gene>
    <name evidence="1" type="ORF">Dsin_016318</name>
</gene>
<evidence type="ECO:0000313" key="2">
    <source>
        <dbReference type="Proteomes" id="UP001281410"/>
    </source>
</evidence>
<dbReference type="Proteomes" id="UP001281410">
    <property type="component" value="Unassembled WGS sequence"/>
</dbReference>
<keyword evidence="2" id="KW-1185">Reference proteome</keyword>
<accession>A0AAE0E5L3</accession>
<dbReference type="PANTHER" id="PTHR46890:SF48">
    <property type="entry name" value="RNA-DIRECTED DNA POLYMERASE"/>
    <property type="match status" value="1"/>
</dbReference>
<dbReference type="PANTHER" id="PTHR46890">
    <property type="entry name" value="NON-LTR RETROLELEMENT REVERSE TRANSCRIPTASE-LIKE PROTEIN-RELATED"/>
    <property type="match status" value="1"/>
</dbReference>
<name>A0AAE0E5L3_9ROSI</name>
<organism evidence="1 2">
    <name type="scientific">Dipteronia sinensis</name>
    <dbReference type="NCBI Taxonomy" id="43782"/>
    <lineage>
        <taxon>Eukaryota</taxon>
        <taxon>Viridiplantae</taxon>
        <taxon>Streptophyta</taxon>
        <taxon>Embryophyta</taxon>
        <taxon>Tracheophyta</taxon>
        <taxon>Spermatophyta</taxon>
        <taxon>Magnoliopsida</taxon>
        <taxon>eudicotyledons</taxon>
        <taxon>Gunneridae</taxon>
        <taxon>Pentapetalae</taxon>
        <taxon>rosids</taxon>
        <taxon>malvids</taxon>
        <taxon>Sapindales</taxon>
        <taxon>Sapindaceae</taxon>
        <taxon>Hippocastanoideae</taxon>
        <taxon>Acereae</taxon>
        <taxon>Dipteronia</taxon>
    </lineage>
</organism>
<proteinExistence type="predicted"/>
<sequence length="321" mass="37681">MINLWNIRKRKYHRQDLRNKKEALRKACNANVPMSWREIRDMENKLNKVMETEERYWRQRAKVEWLKNGDFNTRFFHSKASARKARNRIKELFDYGGTMRDSKDDLEIIAIDYFKRLFSTRSPTVDDLGKILDAKAITRRFRHALGGLISENQCAFIPCRLISYNTIVGFECLHRLKRRKRKWGSMAIKLDMSKAYGRVEWTFLEVLINGEVCVEIKPTRGLRQGDPLSPFLFLICAEGLTSLVLTRRLKREVINFDKSAMCISHFFMASEGKNLASKCWRLLKNPNSLAERVLKECYYKGGSIMEAKKKANSSYVWNSLI</sequence>
<dbReference type="AlphaFoldDB" id="A0AAE0E5L3"/>
<evidence type="ECO:0008006" key="3">
    <source>
        <dbReference type="Google" id="ProtNLM"/>
    </source>
</evidence>
<comment type="caution">
    <text evidence="1">The sequence shown here is derived from an EMBL/GenBank/DDBJ whole genome shotgun (WGS) entry which is preliminary data.</text>
</comment>
<evidence type="ECO:0000313" key="1">
    <source>
        <dbReference type="EMBL" id="KAK3211612.1"/>
    </source>
</evidence>
<reference evidence="1" key="1">
    <citation type="journal article" date="2023" name="Plant J.">
        <title>Genome sequences and population genomics provide insights into the demographic history, inbreeding, and mutation load of two 'living fossil' tree species of Dipteronia.</title>
        <authorList>
            <person name="Feng Y."/>
            <person name="Comes H.P."/>
            <person name="Chen J."/>
            <person name="Zhu S."/>
            <person name="Lu R."/>
            <person name="Zhang X."/>
            <person name="Li P."/>
            <person name="Qiu J."/>
            <person name="Olsen K.M."/>
            <person name="Qiu Y."/>
        </authorList>
    </citation>
    <scope>NUCLEOTIDE SEQUENCE</scope>
    <source>
        <strain evidence="1">NBL</strain>
    </source>
</reference>
<protein>
    <recommendedName>
        <fullName evidence="3">Reverse transcriptase</fullName>
    </recommendedName>
</protein>